<evidence type="ECO:0000313" key="3">
    <source>
        <dbReference type="EMBL" id="XDQ32156.1"/>
    </source>
</evidence>
<evidence type="ECO:0000256" key="2">
    <source>
        <dbReference type="SAM" id="SignalP"/>
    </source>
</evidence>
<dbReference type="PROSITE" id="PS51257">
    <property type="entry name" value="PROKAR_LIPOPROTEIN"/>
    <property type="match status" value="1"/>
</dbReference>
<dbReference type="InterPro" id="IPR053228">
    <property type="entry name" value="Stereospecific_Lipase"/>
</dbReference>
<feature type="region of interest" description="Disordered" evidence="1">
    <location>
        <begin position="26"/>
        <end position="49"/>
    </location>
</feature>
<dbReference type="GO" id="GO:0016042">
    <property type="term" value="P:lipid catabolic process"/>
    <property type="evidence" value="ECO:0007669"/>
    <property type="project" value="InterPro"/>
</dbReference>
<dbReference type="PANTHER" id="PTHR37574">
    <property type="entry name" value="LIPASE B"/>
    <property type="match status" value="1"/>
</dbReference>
<accession>A0AB39PPV3</accession>
<dbReference type="InterPro" id="IPR029058">
    <property type="entry name" value="AB_hydrolase_fold"/>
</dbReference>
<protein>
    <submittedName>
        <fullName evidence="3">Esterase/lipase family protein</fullName>
    </submittedName>
</protein>
<dbReference type="InterPro" id="IPR002918">
    <property type="entry name" value="Lipase_EstA/Esterase_EstB"/>
</dbReference>
<dbReference type="EMBL" id="CP163439">
    <property type="protein sequence ID" value="XDQ32156.1"/>
    <property type="molecule type" value="Genomic_DNA"/>
</dbReference>
<feature type="compositionally biased region" description="Low complexity" evidence="1">
    <location>
        <begin position="33"/>
        <end position="42"/>
    </location>
</feature>
<feature type="chain" id="PRO_5044244148" evidence="2">
    <location>
        <begin position="27"/>
        <end position="334"/>
    </location>
</feature>
<dbReference type="AlphaFoldDB" id="A0AB39PPV3"/>
<dbReference type="RefSeq" id="WP_369166664.1">
    <property type="nucleotide sequence ID" value="NZ_CP163439.1"/>
</dbReference>
<sequence length="334" mass="34141">MRRFLKAAATALATAACLTAAVPASASPPTPHPAATGAPSSAQSATTLGGPGDLGGASASLALLGSVPDPDRSPAGTNDFTCKPSAAHPYPVVLVHGTFVNAYTDWSGLAPVLKNAGYCVFALNYGEVKPHALAKAVGPVPASAKQLAAYVDKVLAATGAKKVDLVGHSQGGGLMPQWYLRFNGGAKKVHQLVGINPSSHGTTMLGLIHLVDGVLDVLGHLGKPLGYDSPAAKDQTVGSPVLQQLYAKGDTEPGVTYTNIITKTDIIVTPYTNQYLTAGPGATVHNILLQNVCPLDLTGHLGSSYDPNVYQLVLSALDPAHAAPVRCALMPLPV</sequence>
<keyword evidence="2" id="KW-0732">Signal</keyword>
<evidence type="ECO:0000256" key="1">
    <source>
        <dbReference type="SAM" id="MobiDB-lite"/>
    </source>
</evidence>
<dbReference type="PANTHER" id="PTHR37574:SF1">
    <property type="entry name" value="LIPASE B"/>
    <property type="match status" value="1"/>
</dbReference>
<gene>
    <name evidence="3" type="ORF">AB5J49_01675</name>
</gene>
<name>A0AB39PPV3_9ACTN</name>
<dbReference type="GO" id="GO:0016787">
    <property type="term" value="F:hydrolase activity"/>
    <property type="evidence" value="ECO:0007669"/>
    <property type="project" value="InterPro"/>
</dbReference>
<organism evidence="3">
    <name type="scientific">Streptomyces sp. R28</name>
    <dbReference type="NCBI Taxonomy" id="3238628"/>
    <lineage>
        <taxon>Bacteria</taxon>
        <taxon>Bacillati</taxon>
        <taxon>Actinomycetota</taxon>
        <taxon>Actinomycetes</taxon>
        <taxon>Kitasatosporales</taxon>
        <taxon>Streptomycetaceae</taxon>
        <taxon>Streptomyces</taxon>
    </lineage>
</organism>
<proteinExistence type="predicted"/>
<reference evidence="3" key="1">
    <citation type="submission" date="2024-07" db="EMBL/GenBank/DDBJ databases">
        <authorList>
            <person name="Yu S.T."/>
        </authorList>
    </citation>
    <scope>NUCLEOTIDE SEQUENCE</scope>
    <source>
        <strain evidence="3">R28</strain>
    </source>
</reference>
<dbReference type="Pfam" id="PF01674">
    <property type="entry name" value="Lipase_2"/>
    <property type="match status" value="1"/>
</dbReference>
<feature type="signal peptide" evidence="2">
    <location>
        <begin position="1"/>
        <end position="26"/>
    </location>
</feature>
<dbReference type="SUPFAM" id="SSF53474">
    <property type="entry name" value="alpha/beta-Hydrolases"/>
    <property type="match status" value="1"/>
</dbReference>
<dbReference type="Gene3D" id="3.40.50.1820">
    <property type="entry name" value="alpha/beta hydrolase"/>
    <property type="match status" value="1"/>
</dbReference>